<dbReference type="CDD" id="cd00383">
    <property type="entry name" value="trans_reg_C"/>
    <property type="match status" value="1"/>
</dbReference>
<sequence length="232" mass="26509">MKLNILIVEDNVDINNLISRILETEGYSVRAAYSGSEGMMCIEQFEYDLVILDLMLPGISGEELIEKIRDKSVVPIVVISAKEGVQSKINVLKLGADDFISKPFDNDEVLARVEAQLRRYKKFSKKEVKKIKFTYKNLVLDLETRQAFIGNKEVLLTAREFSIIELLISNPKKVFTRANLFESAWNNEFLGDDNTVNVHISNLRTKLSKLDQENEYIKTVWGIGFKLGEEIN</sequence>
<feature type="DNA-binding region" description="OmpR/PhoB-type" evidence="7">
    <location>
        <begin position="130"/>
        <end position="229"/>
    </location>
</feature>
<evidence type="ECO:0000259" key="9">
    <source>
        <dbReference type="PROSITE" id="PS51755"/>
    </source>
</evidence>
<dbReference type="PROSITE" id="PS50110">
    <property type="entry name" value="RESPONSE_REGULATORY"/>
    <property type="match status" value="1"/>
</dbReference>
<evidence type="ECO:0000256" key="6">
    <source>
        <dbReference type="PROSITE-ProRule" id="PRU00169"/>
    </source>
</evidence>
<dbReference type="RefSeq" id="WP_221860729.1">
    <property type="nucleotide sequence ID" value="NZ_JAIKTU010000005.1"/>
</dbReference>
<dbReference type="Proteomes" id="UP001299068">
    <property type="component" value="Unassembled WGS sequence"/>
</dbReference>
<evidence type="ECO:0000313" key="10">
    <source>
        <dbReference type="EMBL" id="MBY0755335.1"/>
    </source>
</evidence>
<keyword evidence="6" id="KW-0597">Phosphoprotein</keyword>
<dbReference type="InterPro" id="IPR011006">
    <property type="entry name" value="CheY-like_superfamily"/>
</dbReference>
<evidence type="ECO:0000256" key="1">
    <source>
        <dbReference type="ARBA" id="ARBA00018672"/>
    </source>
</evidence>
<gene>
    <name evidence="10" type="ORF">K5V21_07680</name>
</gene>
<dbReference type="PANTHER" id="PTHR48111:SF2">
    <property type="entry name" value="RESPONSE REGULATOR SAER"/>
    <property type="match status" value="1"/>
</dbReference>
<accession>A0ABS7KX06</accession>
<dbReference type="SUPFAM" id="SSF52172">
    <property type="entry name" value="CheY-like"/>
    <property type="match status" value="1"/>
</dbReference>
<comment type="function">
    <text evidence="5">May play the central regulatory role in sporulation. It may be an element of the effector pathway responsible for the activation of sporulation genes in response to nutritional stress. Spo0A may act in concert with spo0H (a sigma factor) to control the expression of some genes that are critical to the sporulation process.</text>
</comment>
<dbReference type="Gene3D" id="1.10.10.10">
    <property type="entry name" value="Winged helix-like DNA-binding domain superfamily/Winged helix DNA-binding domain"/>
    <property type="match status" value="1"/>
</dbReference>
<dbReference type="InterPro" id="IPR001867">
    <property type="entry name" value="OmpR/PhoB-type_DNA-bd"/>
</dbReference>
<evidence type="ECO:0000256" key="3">
    <source>
        <dbReference type="ARBA" id="ARBA00023125"/>
    </source>
</evidence>
<keyword evidence="4" id="KW-0804">Transcription</keyword>
<keyword evidence="11" id="KW-1185">Reference proteome</keyword>
<dbReference type="InterPro" id="IPR001789">
    <property type="entry name" value="Sig_transdc_resp-reg_receiver"/>
</dbReference>
<feature type="domain" description="OmpR/PhoB-type" evidence="9">
    <location>
        <begin position="130"/>
        <end position="229"/>
    </location>
</feature>
<feature type="domain" description="Response regulatory" evidence="8">
    <location>
        <begin position="4"/>
        <end position="117"/>
    </location>
</feature>
<dbReference type="Gene3D" id="6.10.250.690">
    <property type="match status" value="1"/>
</dbReference>
<keyword evidence="2" id="KW-0805">Transcription regulation</keyword>
<dbReference type="InterPro" id="IPR036388">
    <property type="entry name" value="WH-like_DNA-bd_sf"/>
</dbReference>
<name>A0ABS7KX06_CLOSR</name>
<evidence type="ECO:0000259" key="8">
    <source>
        <dbReference type="PROSITE" id="PS50110"/>
    </source>
</evidence>
<dbReference type="Gene3D" id="3.40.50.2300">
    <property type="match status" value="1"/>
</dbReference>
<evidence type="ECO:0000256" key="2">
    <source>
        <dbReference type="ARBA" id="ARBA00023015"/>
    </source>
</evidence>
<proteinExistence type="predicted"/>
<feature type="modified residue" description="4-aspartylphosphate" evidence="6">
    <location>
        <position position="53"/>
    </location>
</feature>
<reference evidence="10 11" key="1">
    <citation type="journal article" date="2021" name="Cell Host Microbe">
        <title>in vivo commensal control of Clostridioides difficile virulence.</title>
        <authorList>
            <person name="Girinathan B.P."/>
            <person name="Dibenedetto N."/>
            <person name="Worley J.N."/>
            <person name="Peltier J."/>
            <person name="Arrieta-Ortiz M.L."/>
            <person name="Rupa Christinal Immanuel S."/>
            <person name="Lavin R."/>
            <person name="Delaney M.L."/>
            <person name="Cummins C."/>
            <person name="Hoffmann M."/>
            <person name="Luo Y."/>
            <person name="Gonzalez-Escalona N."/>
            <person name="Allard M."/>
            <person name="Onderdonk A.B."/>
            <person name="Gerber G.K."/>
            <person name="Sonenshein A.L."/>
            <person name="Baliga N."/>
            <person name="Dupuy B."/>
            <person name="Bry L."/>
        </authorList>
    </citation>
    <scope>NUCLEOTIDE SEQUENCE [LARGE SCALE GENOMIC DNA]</scope>
    <source>
        <strain evidence="10 11">DSM 599</strain>
    </source>
</reference>
<dbReference type="Pfam" id="PF00486">
    <property type="entry name" value="Trans_reg_C"/>
    <property type="match status" value="1"/>
</dbReference>
<evidence type="ECO:0000313" key="11">
    <source>
        <dbReference type="Proteomes" id="UP001299068"/>
    </source>
</evidence>
<evidence type="ECO:0000256" key="7">
    <source>
        <dbReference type="PROSITE-ProRule" id="PRU01091"/>
    </source>
</evidence>
<evidence type="ECO:0000256" key="4">
    <source>
        <dbReference type="ARBA" id="ARBA00023163"/>
    </source>
</evidence>
<dbReference type="PROSITE" id="PS51755">
    <property type="entry name" value="OMPR_PHOB"/>
    <property type="match status" value="1"/>
</dbReference>
<organism evidence="10 11">
    <name type="scientific">Clostridium sardiniense</name>
    <name type="common">Clostridium absonum</name>
    <dbReference type="NCBI Taxonomy" id="29369"/>
    <lineage>
        <taxon>Bacteria</taxon>
        <taxon>Bacillati</taxon>
        <taxon>Bacillota</taxon>
        <taxon>Clostridia</taxon>
        <taxon>Eubacteriales</taxon>
        <taxon>Clostridiaceae</taxon>
        <taxon>Clostridium</taxon>
    </lineage>
</organism>
<protein>
    <recommendedName>
        <fullName evidence="1">Stage 0 sporulation protein A homolog</fullName>
    </recommendedName>
</protein>
<keyword evidence="3 7" id="KW-0238">DNA-binding</keyword>
<dbReference type="Pfam" id="PF00072">
    <property type="entry name" value="Response_reg"/>
    <property type="match status" value="1"/>
</dbReference>
<dbReference type="PANTHER" id="PTHR48111">
    <property type="entry name" value="REGULATOR OF RPOS"/>
    <property type="match status" value="1"/>
</dbReference>
<evidence type="ECO:0000256" key="5">
    <source>
        <dbReference type="ARBA" id="ARBA00024867"/>
    </source>
</evidence>
<dbReference type="EMBL" id="JAIKTU010000005">
    <property type="protein sequence ID" value="MBY0755335.1"/>
    <property type="molecule type" value="Genomic_DNA"/>
</dbReference>
<dbReference type="SMART" id="SM00862">
    <property type="entry name" value="Trans_reg_C"/>
    <property type="match status" value="1"/>
</dbReference>
<comment type="caution">
    <text evidence="10">The sequence shown here is derived from an EMBL/GenBank/DDBJ whole genome shotgun (WGS) entry which is preliminary data.</text>
</comment>
<dbReference type="SMART" id="SM00448">
    <property type="entry name" value="REC"/>
    <property type="match status" value="1"/>
</dbReference>
<dbReference type="InterPro" id="IPR039420">
    <property type="entry name" value="WalR-like"/>
</dbReference>